<protein>
    <recommendedName>
        <fullName evidence="4">Auxin-responsive protein</fullName>
    </recommendedName>
</protein>
<dbReference type="EMBL" id="QEFC01001818">
    <property type="protein sequence ID" value="KAE9455710.1"/>
    <property type="molecule type" value="Genomic_DNA"/>
</dbReference>
<keyword evidence="3" id="KW-1185">Reference proteome</keyword>
<dbReference type="PANTHER" id="PTHR31374">
    <property type="entry name" value="AUXIN-INDUCED PROTEIN-LIKE-RELATED"/>
    <property type="match status" value="1"/>
</dbReference>
<comment type="caution">
    <text evidence="2">The sequence shown here is derived from an EMBL/GenBank/DDBJ whole genome shotgun (WGS) entry which is preliminary data.</text>
</comment>
<proteinExistence type="inferred from homology"/>
<dbReference type="OrthoDB" id="1840940at2759"/>
<evidence type="ECO:0008006" key="4">
    <source>
        <dbReference type="Google" id="ProtNLM"/>
    </source>
</evidence>
<name>A0A6A4LBM7_9ERIC</name>
<sequence length="245" mass="27279">MKTMKAKFLKACLNKWQKMGSRVIPSAAGCDCCRQWALWPSKQEDKCIPSDVPKGHLVVYVGEDYARYVINITLLKHPLFKALLDQAQEEYDFTAASKLCIPCDENIFLSVVRSQGGCETNAKLKYMKLEQMLLQFSQQGKVLAGSNLNNPYRLGPGIITKSPATSQQNTNVKHHVMLKLKTGKVPCQGKEELHRNSSFSRYVQLYSVACLKLGAGPRGLVDWGLVVELRASSELLGSPFEVALL</sequence>
<evidence type="ECO:0000256" key="1">
    <source>
        <dbReference type="ARBA" id="ARBA00006974"/>
    </source>
</evidence>
<dbReference type="InterPro" id="IPR003676">
    <property type="entry name" value="SAUR_fam"/>
</dbReference>
<dbReference type="Pfam" id="PF02519">
    <property type="entry name" value="Auxin_inducible"/>
    <property type="match status" value="1"/>
</dbReference>
<dbReference type="PANTHER" id="PTHR31374:SF9">
    <property type="entry name" value="AUXIN-RESPONSIVE FAMILY PROTEIN"/>
    <property type="match status" value="1"/>
</dbReference>
<dbReference type="Proteomes" id="UP000428333">
    <property type="component" value="Linkage Group LG07"/>
</dbReference>
<comment type="similarity">
    <text evidence="1">Belongs to the ARG7 family.</text>
</comment>
<feature type="non-terminal residue" evidence="2">
    <location>
        <position position="1"/>
    </location>
</feature>
<evidence type="ECO:0000313" key="2">
    <source>
        <dbReference type="EMBL" id="KAE9455710.1"/>
    </source>
</evidence>
<evidence type="ECO:0000313" key="3">
    <source>
        <dbReference type="Proteomes" id="UP000428333"/>
    </source>
</evidence>
<reference evidence="2 3" key="1">
    <citation type="journal article" date="2019" name="Genome Biol. Evol.">
        <title>The Rhododendron genome and chromosomal organization provide insight into shared whole-genome duplications across the heath family (Ericaceae).</title>
        <authorList>
            <person name="Soza V.L."/>
            <person name="Lindsley D."/>
            <person name="Waalkes A."/>
            <person name="Ramage E."/>
            <person name="Patwardhan R.P."/>
            <person name="Burton J.N."/>
            <person name="Adey A."/>
            <person name="Kumar A."/>
            <person name="Qiu R."/>
            <person name="Shendure J."/>
            <person name="Hall B."/>
        </authorList>
    </citation>
    <scope>NUCLEOTIDE SEQUENCE [LARGE SCALE GENOMIC DNA]</scope>
    <source>
        <strain evidence="2">RSF 1966-606</strain>
    </source>
</reference>
<gene>
    <name evidence="2" type="ORF">C3L33_12397</name>
</gene>
<dbReference type="GO" id="GO:0009733">
    <property type="term" value="P:response to auxin"/>
    <property type="evidence" value="ECO:0007669"/>
    <property type="project" value="InterPro"/>
</dbReference>
<organism evidence="2 3">
    <name type="scientific">Rhododendron williamsianum</name>
    <dbReference type="NCBI Taxonomy" id="262921"/>
    <lineage>
        <taxon>Eukaryota</taxon>
        <taxon>Viridiplantae</taxon>
        <taxon>Streptophyta</taxon>
        <taxon>Embryophyta</taxon>
        <taxon>Tracheophyta</taxon>
        <taxon>Spermatophyta</taxon>
        <taxon>Magnoliopsida</taxon>
        <taxon>eudicotyledons</taxon>
        <taxon>Gunneridae</taxon>
        <taxon>Pentapetalae</taxon>
        <taxon>asterids</taxon>
        <taxon>Ericales</taxon>
        <taxon>Ericaceae</taxon>
        <taxon>Ericoideae</taxon>
        <taxon>Rhodoreae</taxon>
        <taxon>Rhododendron</taxon>
    </lineage>
</organism>
<dbReference type="AlphaFoldDB" id="A0A6A4LBM7"/>
<accession>A0A6A4LBM7</accession>